<dbReference type="InterPro" id="IPR036514">
    <property type="entry name" value="SGNH_hydro_sf"/>
</dbReference>
<dbReference type="Proteomes" id="UP001301442">
    <property type="component" value="Chromosome"/>
</dbReference>
<feature type="signal peptide" evidence="1">
    <location>
        <begin position="1"/>
        <end position="27"/>
    </location>
</feature>
<accession>A0ABZ0GR13</accession>
<dbReference type="PANTHER" id="PTHR30383:SF26">
    <property type="entry name" value="SGNH HYDROLASE-TYPE ESTERASE DOMAIN-CONTAINING PROTEIN"/>
    <property type="match status" value="1"/>
</dbReference>
<dbReference type="CDD" id="cd00229">
    <property type="entry name" value="SGNH_hydrolase"/>
    <property type="match status" value="1"/>
</dbReference>
<dbReference type="RefSeq" id="WP_348396922.1">
    <property type="nucleotide sequence ID" value="NZ_CP136600.1"/>
</dbReference>
<protein>
    <submittedName>
        <fullName evidence="3">SGNH/GDSL hydrolase family protein</fullName>
    </submittedName>
</protein>
<dbReference type="Gene3D" id="3.40.50.1110">
    <property type="entry name" value="SGNH hydrolase"/>
    <property type="match status" value="1"/>
</dbReference>
<feature type="chain" id="PRO_5046448809" evidence="1">
    <location>
        <begin position="28"/>
        <end position="253"/>
    </location>
</feature>
<gene>
    <name evidence="3" type="ORF">RI844_02630</name>
</gene>
<name>A0ABZ0GR13_9GAMM</name>
<dbReference type="GO" id="GO:0016787">
    <property type="term" value="F:hydrolase activity"/>
    <property type="evidence" value="ECO:0007669"/>
    <property type="project" value="UniProtKB-KW"/>
</dbReference>
<dbReference type="Pfam" id="PF13472">
    <property type="entry name" value="Lipase_GDSL_2"/>
    <property type="match status" value="1"/>
</dbReference>
<feature type="domain" description="SGNH hydrolase-type esterase" evidence="2">
    <location>
        <begin position="56"/>
        <end position="236"/>
    </location>
</feature>
<keyword evidence="1" id="KW-0732">Signal</keyword>
<dbReference type="InterPro" id="IPR051532">
    <property type="entry name" value="Ester_Hydrolysis_Enzymes"/>
</dbReference>
<dbReference type="PANTHER" id="PTHR30383">
    <property type="entry name" value="THIOESTERASE 1/PROTEASE 1/LYSOPHOSPHOLIPASE L1"/>
    <property type="match status" value="1"/>
</dbReference>
<proteinExistence type="predicted"/>
<dbReference type="SUPFAM" id="SSF52266">
    <property type="entry name" value="SGNH hydrolase"/>
    <property type="match status" value="1"/>
</dbReference>
<keyword evidence="3" id="KW-0378">Hydrolase</keyword>
<evidence type="ECO:0000313" key="4">
    <source>
        <dbReference type="Proteomes" id="UP001301442"/>
    </source>
</evidence>
<evidence type="ECO:0000256" key="1">
    <source>
        <dbReference type="SAM" id="SignalP"/>
    </source>
</evidence>
<evidence type="ECO:0000259" key="2">
    <source>
        <dbReference type="Pfam" id="PF13472"/>
    </source>
</evidence>
<organism evidence="3 4">
    <name type="scientific">Thalassotalea fonticola</name>
    <dbReference type="NCBI Taxonomy" id="3065649"/>
    <lineage>
        <taxon>Bacteria</taxon>
        <taxon>Pseudomonadati</taxon>
        <taxon>Pseudomonadota</taxon>
        <taxon>Gammaproteobacteria</taxon>
        <taxon>Alteromonadales</taxon>
        <taxon>Colwelliaceae</taxon>
        <taxon>Thalassotalea</taxon>
    </lineage>
</organism>
<evidence type="ECO:0000313" key="3">
    <source>
        <dbReference type="EMBL" id="WOH38149.1"/>
    </source>
</evidence>
<sequence length="253" mass="28094">MYKKLLVIAVMIFFAATIFSATSLAHAAVEPGSFEEQAAKFKWAAVPQPQLPNVLLIGDSISIGYTLDVRELLKDKANVYRPIKAQGKLPDNAGDTAKGLRQLEHWLSSQNVKKWDVIHFNWGLHDLKRITNGKGIKSNDPSQPSALSIEQYAKNLNAIVKRLKQTGAVIIFATTTPYPAGVTPSRIPEDAQKYNQAAMNIMTKHNVAINDLYTAIKPNLSEYQRPLNVHFNKQGSKFLATKVSDAIKQHLPH</sequence>
<keyword evidence="4" id="KW-1185">Reference proteome</keyword>
<dbReference type="EMBL" id="CP136600">
    <property type="protein sequence ID" value="WOH38149.1"/>
    <property type="molecule type" value="Genomic_DNA"/>
</dbReference>
<reference evidence="3 4" key="1">
    <citation type="submission" date="2023-09" db="EMBL/GenBank/DDBJ databases">
        <authorList>
            <person name="Qi X."/>
        </authorList>
    </citation>
    <scope>NUCLEOTIDE SEQUENCE [LARGE SCALE GENOMIC DNA]</scope>
    <source>
        <strain evidence="3 4">S1-1</strain>
    </source>
</reference>
<dbReference type="InterPro" id="IPR013830">
    <property type="entry name" value="SGNH_hydro"/>
</dbReference>